<dbReference type="GO" id="GO:0005634">
    <property type="term" value="C:nucleus"/>
    <property type="evidence" value="ECO:0007669"/>
    <property type="project" value="UniProtKB-SubCell"/>
</dbReference>
<keyword evidence="5 8" id="KW-0238">DNA-binding</keyword>
<dbReference type="GO" id="GO:0003677">
    <property type="term" value="F:DNA binding"/>
    <property type="evidence" value="ECO:0007669"/>
    <property type="project" value="UniProtKB-UniRule"/>
</dbReference>
<name>A0A835S004_VANPL</name>
<proteinExistence type="predicted"/>
<dbReference type="Pfam" id="PF02701">
    <property type="entry name" value="Zn_ribbon_Dof"/>
    <property type="match status" value="1"/>
</dbReference>
<evidence type="ECO:0000256" key="4">
    <source>
        <dbReference type="ARBA" id="ARBA00023015"/>
    </source>
</evidence>
<evidence type="ECO:0000259" key="11">
    <source>
        <dbReference type="PROSITE" id="PS50884"/>
    </source>
</evidence>
<feature type="domain" description="Dof-type" evidence="11">
    <location>
        <begin position="28"/>
        <end position="82"/>
    </location>
</feature>
<keyword evidence="3 9" id="KW-0862">Zinc</keyword>
<dbReference type="InterPro" id="IPR045174">
    <property type="entry name" value="Dof"/>
</dbReference>
<evidence type="ECO:0000313" key="12">
    <source>
        <dbReference type="EMBL" id="KAG0501426.1"/>
    </source>
</evidence>
<dbReference type="OrthoDB" id="1927254at2759"/>
<evidence type="ECO:0000256" key="8">
    <source>
        <dbReference type="PROSITE-ProRule" id="PRU00071"/>
    </source>
</evidence>
<comment type="function">
    <text evidence="9">Transcription factor that binds specifically to a 5'-AA[AG]G-3' consensus core sequence.</text>
</comment>
<dbReference type="Proteomes" id="UP000639772">
    <property type="component" value="Chromosome 1"/>
</dbReference>
<keyword evidence="7 8" id="KW-0539">Nucleus</keyword>
<feature type="region of interest" description="Disordered" evidence="10">
    <location>
        <begin position="72"/>
        <end position="118"/>
    </location>
</feature>
<dbReference type="GO" id="GO:0008270">
    <property type="term" value="F:zinc ion binding"/>
    <property type="evidence" value="ECO:0007669"/>
    <property type="project" value="UniProtKB-KW"/>
</dbReference>
<comment type="subcellular location">
    <subcellularLocation>
        <location evidence="8 9">Nucleus</location>
    </subcellularLocation>
</comment>
<sequence length="250" mass="27116">MITSVMVAKVEDSTTSPDAAGAAIAAALKCPRCDSTNTKFCYYNNYSLAQPRHFCKACKRYWTRGGTLRNVPVGGGCRKNKRHKKPQPSSSSDAAPRKQPPSRNSLPPPPPTIHTTDITPLLYGLPPLQPQLATSTPNLFFPRFDLDSHLAAYEDSFPSSLGGAHLADLQPSTTPMAFLGDYSVLNPQIPSSSPPTAAAVESYQPLMLSYYNDLPMGNQIKENTKINHLEAINSYIGAASAADPSFPYWN</sequence>
<evidence type="ECO:0000313" key="13">
    <source>
        <dbReference type="Proteomes" id="UP000639772"/>
    </source>
</evidence>
<dbReference type="InterPro" id="IPR003851">
    <property type="entry name" value="Znf_Dof"/>
</dbReference>
<evidence type="ECO:0000256" key="5">
    <source>
        <dbReference type="ARBA" id="ARBA00023125"/>
    </source>
</evidence>
<keyword evidence="2 8" id="KW-0863">Zinc-finger</keyword>
<dbReference type="AlphaFoldDB" id="A0A835S004"/>
<evidence type="ECO:0000256" key="2">
    <source>
        <dbReference type="ARBA" id="ARBA00022771"/>
    </source>
</evidence>
<dbReference type="PANTHER" id="PTHR31992">
    <property type="entry name" value="DOF ZINC FINGER PROTEIN DOF1.4-RELATED"/>
    <property type="match status" value="1"/>
</dbReference>
<evidence type="ECO:0000256" key="9">
    <source>
        <dbReference type="RuleBase" id="RU369094"/>
    </source>
</evidence>
<reference evidence="12 13" key="1">
    <citation type="journal article" date="2020" name="Nat. Food">
        <title>A phased Vanilla planifolia genome enables genetic improvement of flavour and production.</title>
        <authorList>
            <person name="Hasing T."/>
            <person name="Tang H."/>
            <person name="Brym M."/>
            <person name="Khazi F."/>
            <person name="Huang T."/>
            <person name="Chambers A.H."/>
        </authorList>
    </citation>
    <scope>NUCLEOTIDE SEQUENCE [LARGE SCALE GENOMIC DNA]</scope>
    <source>
        <tissue evidence="12">Leaf</tissue>
    </source>
</reference>
<dbReference type="PROSITE" id="PS01361">
    <property type="entry name" value="ZF_DOF_1"/>
    <property type="match status" value="1"/>
</dbReference>
<dbReference type="EMBL" id="JADCNM010000001">
    <property type="protein sequence ID" value="KAG0501426.1"/>
    <property type="molecule type" value="Genomic_DNA"/>
</dbReference>
<keyword evidence="6 9" id="KW-0804">Transcription</keyword>
<dbReference type="PANTHER" id="PTHR31992:SF141">
    <property type="entry name" value="DOF ZINC FINGER PROTEIN DOF1.4"/>
    <property type="match status" value="1"/>
</dbReference>
<keyword evidence="4 9" id="KW-0805">Transcription regulation</keyword>
<keyword evidence="1 9" id="KW-0479">Metal-binding</keyword>
<evidence type="ECO:0000256" key="3">
    <source>
        <dbReference type="ARBA" id="ARBA00022833"/>
    </source>
</evidence>
<evidence type="ECO:0000256" key="6">
    <source>
        <dbReference type="ARBA" id="ARBA00023163"/>
    </source>
</evidence>
<protein>
    <recommendedName>
        <fullName evidence="9">Dof zinc finger protein</fullName>
    </recommendedName>
</protein>
<evidence type="ECO:0000256" key="1">
    <source>
        <dbReference type="ARBA" id="ARBA00022723"/>
    </source>
</evidence>
<evidence type="ECO:0000256" key="10">
    <source>
        <dbReference type="SAM" id="MobiDB-lite"/>
    </source>
</evidence>
<organism evidence="12 13">
    <name type="scientific">Vanilla planifolia</name>
    <name type="common">Vanilla</name>
    <dbReference type="NCBI Taxonomy" id="51239"/>
    <lineage>
        <taxon>Eukaryota</taxon>
        <taxon>Viridiplantae</taxon>
        <taxon>Streptophyta</taxon>
        <taxon>Embryophyta</taxon>
        <taxon>Tracheophyta</taxon>
        <taxon>Spermatophyta</taxon>
        <taxon>Magnoliopsida</taxon>
        <taxon>Liliopsida</taxon>
        <taxon>Asparagales</taxon>
        <taxon>Orchidaceae</taxon>
        <taxon>Vanilloideae</taxon>
        <taxon>Vanilleae</taxon>
        <taxon>Vanilla</taxon>
    </lineage>
</organism>
<dbReference type="GO" id="GO:0003700">
    <property type="term" value="F:DNA-binding transcription factor activity"/>
    <property type="evidence" value="ECO:0007669"/>
    <property type="project" value="UniProtKB-UniRule"/>
</dbReference>
<comment type="caution">
    <text evidence="12">The sequence shown here is derived from an EMBL/GenBank/DDBJ whole genome shotgun (WGS) entry which is preliminary data.</text>
</comment>
<evidence type="ECO:0000256" key="7">
    <source>
        <dbReference type="ARBA" id="ARBA00023242"/>
    </source>
</evidence>
<gene>
    <name evidence="12" type="ORF">HPP92_001498</name>
</gene>
<dbReference type="PROSITE" id="PS50884">
    <property type="entry name" value="ZF_DOF_2"/>
    <property type="match status" value="1"/>
</dbReference>
<accession>A0A835S004</accession>